<name>A0A438IAC7_VITVI</name>
<keyword evidence="6" id="KW-0732">Signal</keyword>
<dbReference type="EMBL" id="QGNW01000128">
    <property type="protein sequence ID" value="RVW93660.1"/>
    <property type="molecule type" value="Genomic_DNA"/>
</dbReference>
<dbReference type="InterPro" id="IPR051708">
    <property type="entry name" value="Plant_Aspart_Prot_A1"/>
</dbReference>
<evidence type="ECO:0000256" key="6">
    <source>
        <dbReference type="SAM" id="SignalP"/>
    </source>
</evidence>
<dbReference type="GO" id="GO:0006508">
    <property type="term" value="P:proteolysis"/>
    <property type="evidence" value="ECO:0007669"/>
    <property type="project" value="UniProtKB-KW"/>
</dbReference>
<dbReference type="Pfam" id="PF14541">
    <property type="entry name" value="TAXi_C"/>
    <property type="match status" value="1"/>
</dbReference>
<dbReference type="InterPro" id="IPR032861">
    <property type="entry name" value="TAXi_N"/>
</dbReference>
<evidence type="ECO:0000256" key="1">
    <source>
        <dbReference type="ARBA" id="ARBA00007447"/>
    </source>
</evidence>
<dbReference type="OrthoDB" id="2747330at2759"/>
<gene>
    <name evidence="8" type="primary">VvCHDp000675_3</name>
    <name evidence="8" type="ORF">CK203_028842</name>
</gene>
<evidence type="ECO:0000256" key="2">
    <source>
        <dbReference type="ARBA" id="ARBA00022670"/>
    </source>
</evidence>
<dbReference type="Gramene" id="Vitis13g02265.t01">
    <property type="protein sequence ID" value="Vitis13g02265.t01.CDS"/>
    <property type="gene ID" value="Vitis13g02265"/>
</dbReference>
<dbReference type="Pfam" id="PF14543">
    <property type="entry name" value="TAXi_N"/>
    <property type="match status" value="1"/>
</dbReference>
<accession>A0A438IAC7</accession>
<reference evidence="8 9" key="1">
    <citation type="journal article" date="2018" name="PLoS Genet.">
        <title>Population sequencing reveals clonal diversity and ancestral inbreeding in the grapevine cultivar Chardonnay.</title>
        <authorList>
            <person name="Roach M.J."/>
            <person name="Johnson D.L."/>
            <person name="Bohlmann J."/>
            <person name="van Vuuren H.J."/>
            <person name="Jones S.J."/>
            <person name="Pretorius I.S."/>
            <person name="Schmidt S.A."/>
            <person name="Borneman A.R."/>
        </authorList>
    </citation>
    <scope>NUCLEOTIDE SEQUENCE [LARGE SCALE GENOMIC DNA]</scope>
    <source>
        <strain evidence="9">cv. Chardonnay</strain>
        <tissue evidence="8">Leaf</tissue>
    </source>
</reference>
<dbReference type="InterPro" id="IPR034161">
    <property type="entry name" value="Pepsin-like_plant"/>
</dbReference>
<feature type="chain" id="PRO_5019295056" evidence="6">
    <location>
        <begin position="26"/>
        <end position="445"/>
    </location>
</feature>
<protein>
    <submittedName>
        <fullName evidence="8">Putative aspartic protease</fullName>
    </submittedName>
</protein>
<keyword evidence="5" id="KW-0325">Glycoprotein</keyword>
<dbReference type="InterPro" id="IPR032799">
    <property type="entry name" value="TAXi_C"/>
</dbReference>
<dbReference type="PROSITE" id="PS51767">
    <property type="entry name" value="PEPTIDASE_A1"/>
    <property type="match status" value="1"/>
</dbReference>
<feature type="signal peptide" evidence="6">
    <location>
        <begin position="1"/>
        <end position="25"/>
    </location>
</feature>
<organism evidence="8 9">
    <name type="scientific">Vitis vinifera</name>
    <name type="common">Grape</name>
    <dbReference type="NCBI Taxonomy" id="29760"/>
    <lineage>
        <taxon>Eukaryota</taxon>
        <taxon>Viridiplantae</taxon>
        <taxon>Streptophyta</taxon>
        <taxon>Embryophyta</taxon>
        <taxon>Tracheophyta</taxon>
        <taxon>Spermatophyta</taxon>
        <taxon>Magnoliopsida</taxon>
        <taxon>eudicotyledons</taxon>
        <taxon>Gunneridae</taxon>
        <taxon>Pentapetalae</taxon>
        <taxon>rosids</taxon>
        <taxon>Vitales</taxon>
        <taxon>Vitaceae</taxon>
        <taxon>Viteae</taxon>
        <taxon>Vitis</taxon>
    </lineage>
</organism>
<dbReference type="AlphaFoldDB" id="A0A438IAC7"/>
<evidence type="ECO:0000256" key="4">
    <source>
        <dbReference type="ARBA" id="ARBA00022801"/>
    </source>
</evidence>
<evidence type="ECO:0000256" key="5">
    <source>
        <dbReference type="ARBA" id="ARBA00023180"/>
    </source>
</evidence>
<dbReference type="InterPro" id="IPR021109">
    <property type="entry name" value="Peptidase_aspartic_dom_sf"/>
</dbReference>
<evidence type="ECO:0000313" key="8">
    <source>
        <dbReference type="EMBL" id="RVW93660.1"/>
    </source>
</evidence>
<keyword evidence="2 8" id="KW-0645">Protease</keyword>
<dbReference type="Proteomes" id="UP000288805">
    <property type="component" value="Unassembled WGS sequence"/>
</dbReference>
<dbReference type="PROSITE" id="PS00141">
    <property type="entry name" value="ASP_PROTEASE"/>
    <property type="match status" value="1"/>
</dbReference>
<comment type="similarity">
    <text evidence="1">Belongs to the peptidase A1 family.</text>
</comment>
<evidence type="ECO:0000256" key="3">
    <source>
        <dbReference type="ARBA" id="ARBA00022750"/>
    </source>
</evidence>
<evidence type="ECO:0000313" key="9">
    <source>
        <dbReference type="Proteomes" id="UP000288805"/>
    </source>
</evidence>
<keyword evidence="4" id="KW-0378">Hydrolase</keyword>
<sequence>MGAASFFLRAVIFLISSILIPPTTPHHDNISTISDGFVVHLIHRDSPSSPFYDPNLSTSDRAILAANRSIARLRYLNSHTSQSLVEDLSPKLIPEGFSYIMMYNVGSPPHLIYAVPDTGSGLIWHQCLPCRKCFEQTSPIFDPSKSSTYNTVPSDSPACEETWAFPCGSDEKDCCYMIEYGDGGTSTGGTLSSDAFAFEDSNQNKVDVGHLVFGCSDYTIGTFKGYEAGVVGLNRDPHSLVSQLKIKKFSYCMVIRDDQGSGSRMYFGSLSVLMGGQTPFLQGEHIYYYVTLLGISVGDEKAPFPDGIFDMTSEGGGFIVDSGSEFTVLRSEAFNLLVYMLSKVIRLPGKQYNSGRYRMCFEGSFDELDAAGPDITFHFDGADVMLTKQTTYIEAQEGLWCLAMLPSEGLEEMSLLGSFQQMNYYVGYDLDAGFISFAPVDCAAS</sequence>
<dbReference type="PANTHER" id="PTHR47967:SF91">
    <property type="entry name" value="PEPTIDASE A1 DOMAIN-CONTAINING PROTEIN"/>
    <property type="match status" value="1"/>
</dbReference>
<dbReference type="SUPFAM" id="SSF50630">
    <property type="entry name" value="Acid proteases"/>
    <property type="match status" value="1"/>
</dbReference>
<proteinExistence type="inferred from homology"/>
<dbReference type="InterPro" id="IPR033121">
    <property type="entry name" value="PEPTIDASE_A1"/>
</dbReference>
<evidence type="ECO:0000259" key="7">
    <source>
        <dbReference type="PROSITE" id="PS51767"/>
    </source>
</evidence>
<keyword evidence="3" id="KW-0064">Aspartyl protease</keyword>
<dbReference type="CDD" id="cd05476">
    <property type="entry name" value="pepsin_A_like_plant"/>
    <property type="match status" value="1"/>
</dbReference>
<dbReference type="InterPro" id="IPR001969">
    <property type="entry name" value="Aspartic_peptidase_AS"/>
</dbReference>
<dbReference type="GO" id="GO:0004190">
    <property type="term" value="F:aspartic-type endopeptidase activity"/>
    <property type="evidence" value="ECO:0007669"/>
    <property type="project" value="UniProtKB-KW"/>
</dbReference>
<dbReference type="Gene3D" id="2.40.70.10">
    <property type="entry name" value="Acid Proteases"/>
    <property type="match status" value="2"/>
</dbReference>
<comment type="caution">
    <text evidence="8">The sequence shown here is derived from an EMBL/GenBank/DDBJ whole genome shotgun (WGS) entry which is preliminary data.</text>
</comment>
<feature type="domain" description="Peptidase A1" evidence="7">
    <location>
        <begin position="99"/>
        <end position="438"/>
    </location>
</feature>
<dbReference type="PANTHER" id="PTHR47967">
    <property type="entry name" value="OS07G0603500 PROTEIN-RELATED"/>
    <property type="match status" value="1"/>
</dbReference>